<evidence type="ECO:0000256" key="1">
    <source>
        <dbReference type="ARBA" id="ARBA00006974"/>
    </source>
</evidence>
<keyword evidence="3" id="KW-1185">Reference proteome</keyword>
<organism evidence="2 3">
    <name type="scientific">Actinidia chinensis var. chinensis</name>
    <name type="common">Chinese soft-hair kiwi</name>
    <dbReference type="NCBI Taxonomy" id="1590841"/>
    <lineage>
        <taxon>Eukaryota</taxon>
        <taxon>Viridiplantae</taxon>
        <taxon>Streptophyta</taxon>
        <taxon>Embryophyta</taxon>
        <taxon>Tracheophyta</taxon>
        <taxon>Spermatophyta</taxon>
        <taxon>Magnoliopsida</taxon>
        <taxon>eudicotyledons</taxon>
        <taxon>Gunneridae</taxon>
        <taxon>Pentapetalae</taxon>
        <taxon>asterids</taxon>
        <taxon>Ericales</taxon>
        <taxon>Actinidiaceae</taxon>
        <taxon>Actinidia</taxon>
    </lineage>
</organism>
<dbReference type="Pfam" id="PF02519">
    <property type="entry name" value="Auxin_inducible"/>
    <property type="match status" value="1"/>
</dbReference>
<dbReference type="Gramene" id="PSS11506">
    <property type="protein sequence ID" value="PSS11506"/>
    <property type="gene ID" value="CEY00_Acc15780"/>
</dbReference>
<dbReference type="GO" id="GO:0009733">
    <property type="term" value="P:response to auxin"/>
    <property type="evidence" value="ECO:0007669"/>
    <property type="project" value="InterPro"/>
</dbReference>
<dbReference type="PANTHER" id="PTHR31374:SF304">
    <property type="entry name" value="OS04G0537100 PROTEIN"/>
    <property type="match status" value="1"/>
</dbReference>
<dbReference type="AlphaFoldDB" id="A0A2R6QNK5"/>
<reference evidence="2 3" key="1">
    <citation type="submission" date="2017-07" db="EMBL/GenBank/DDBJ databases">
        <title>An improved, manually edited Actinidia chinensis var. chinensis (kiwifruit) genome highlights the challenges associated with draft genomes and gene prediction in plants.</title>
        <authorList>
            <person name="Pilkington S."/>
            <person name="Crowhurst R."/>
            <person name="Hilario E."/>
            <person name="Nardozza S."/>
            <person name="Fraser L."/>
            <person name="Peng Y."/>
            <person name="Gunaseelan K."/>
            <person name="Simpson R."/>
            <person name="Tahir J."/>
            <person name="Deroles S."/>
            <person name="Templeton K."/>
            <person name="Luo Z."/>
            <person name="Davy M."/>
            <person name="Cheng C."/>
            <person name="Mcneilage M."/>
            <person name="Scaglione D."/>
            <person name="Liu Y."/>
            <person name="Zhang Q."/>
            <person name="Datson P."/>
            <person name="De Silva N."/>
            <person name="Gardiner S."/>
            <person name="Bassett H."/>
            <person name="Chagne D."/>
            <person name="Mccallum J."/>
            <person name="Dzierzon H."/>
            <person name="Deng C."/>
            <person name="Wang Y.-Y."/>
            <person name="Barron N."/>
            <person name="Manako K."/>
            <person name="Bowen J."/>
            <person name="Foster T."/>
            <person name="Erridge Z."/>
            <person name="Tiffin H."/>
            <person name="Waite C."/>
            <person name="Davies K."/>
            <person name="Grierson E."/>
            <person name="Laing W."/>
            <person name="Kirk R."/>
            <person name="Chen X."/>
            <person name="Wood M."/>
            <person name="Montefiori M."/>
            <person name="Brummell D."/>
            <person name="Schwinn K."/>
            <person name="Catanach A."/>
            <person name="Fullerton C."/>
            <person name="Li D."/>
            <person name="Meiyalaghan S."/>
            <person name="Nieuwenhuizen N."/>
            <person name="Read N."/>
            <person name="Prakash R."/>
            <person name="Hunter D."/>
            <person name="Zhang H."/>
            <person name="Mckenzie M."/>
            <person name="Knabel M."/>
            <person name="Harris A."/>
            <person name="Allan A."/>
            <person name="Chen A."/>
            <person name="Janssen B."/>
            <person name="Plunkett B."/>
            <person name="Dwamena C."/>
            <person name="Voogd C."/>
            <person name="Leif D."/>
            <person name="Lafferty D."/>
            <person name="Souleyre E."/>
            <person name="Varkonyi-Gasic E."/>
            <person name="Gambi F."/>
            <person name="Hanley J."/>
            <person name="Yao J.-L."/>
            <person name="Cheung J."/>
            <person name="David K."/>
            <person name="Warren B."/>
            <person name="Marsh K."/>
            <person name="Snowden K."/>
            <person name="Lin-Wang K."/>
            <person name="Brian L."/>
            <person name="Martinez-Sanchez M."/>
            <person name="Wang M."/>
            <person name="Ileperuma N."/>
            <person name="Macnee N."/>
            <person name="Campin R."/>
            <person name="Mcatee P."/>
            <person name="Drummond R."/>
            <person name="Espley R."/>
            <person name="Ireland H."/>
            <person name="Wu R."/>
            <person name="Atkinson R."/>
            <person name="Karunairetnam S."/>
            <person name="Bulley S."/>
            <person name="Chunkath S."/>
            <person name="Hanley Z."/>
            <person name="Storey R."/>
            <person name="Thrimawithana A."/>
            <person name="Thomson S."/>
            <person name="David C."/>
            <person name="Testolin R."/>
        </authorList>
    </citation>
    <scope>NUCLEOTIDE SEQUENCE [LARGE SCALE GENOMIC DNA]</scope>
    <source>
        <strain evidence="3">cv. Red5</strain>
        <tissue evidence="2">Young leaf</tissue>
    </source>
</reference>
<dbReference type="FunCoup" id="A0A2R6QNK5">
    <property type="interactions" value="1502"/>
</dbReference>
<sequence>MRKTRGVRLGNKLVKVFNWKIPRRTHQRLNPESSATKAMSKICNWGRSLKHGTKLLCFPKSESGYFRVGREPVEAKPVGVPKGHLAVYVGEKEDDAHRYLVPVIYFNHPLFRDLLREAEREFGFDHPGRIQIPCRVSEFENVRTRIAAASGGGQSVVSGVCRVNERGLYRCGIVPLSHGGV</sequence>
<accession>A0A2R6QNK5</accession>
<dbReference type="EMBL" id="NKQK01000014">
    <property type="protein sequence ID" value="PSS11506.1"/>
    <property type="molecule type" value="Genomic_DNA"/>
</dbReference>
<dbReference type="OMA" id="MRIADWE"/>
<gene>
    <name evidence="2" type="ORF">CEY00_Acc15780</name>
</gene>
<comment type="caution">
    <text evidence="2">The sequence shown here is derived from an EMBL/GenBank/DDBJ whole genome shotgun (WGS) entry which is preliminary data.</text>
</comment>
<dbReference type="OrthoDB" id="1026046at2759"/>
<dbReference type="PANTHER" id="PTHR31374">
    <property type="entry name" value="AUXIN-INDUCED PROTEIN-LIKE-RELATED"/>
    <property type="match status" value="1"/>
</dbReference>
<evidence type="ECO:0000313" key="3">
    <source>
        <dbReference type="Proteomes" id="UP000241394"/>
    </source>
</evidence>
<dbReference type="Proteomes" id="UP000241394">
    <property type="component" value="Chromosome LG14"/>
</dbReference>
<comment type="similarity">
    <text evidence="1">Belongs to the ARG7 family.</text>
</comment>
<reference evidence="3" key="2">
    <citation type="journal article" date="2018" name="BMC Genomics">
        <title>A manually annotated Actinidia chinensis var. chinensis (kiwifruit) genome highlights the challenges associated with draft genomes and gene prediction in plants.</title>
        <authorList>
            <person name="Pilkington S.M."/>
            <person name="Crowhurst R."/>
            <person name="Hilario E."/>
            <person name="Nardozza S."/>
            <person name="Fraser L."/>
            <person name="Peng Y."/>
            <person name="Gunaseelan K."/>
            <person name="Simpson R."/>
            <person name="Tahir J."/>
            <person name="Deroles S.C."/>
            <person name="Templeton K."/>
            <person name="Luo Z."/>
            <person name="Davy M."/>
            <person name="Cheng C."/>
            <person name="McNeilage M."/>
            <person name="Scaglione D."/>
            <person name="Liu Y."/>
            <person name="Zhang Q."/>
            <person name="Datson P."/>
            <person name="De Silva N."/>
            <person name="Gardiner S.E."/>
            <person name="Bassett H."/>
            <person name="Chagne D."/>
            <person name="McCallum J."/>
            <person name="Dzierzon H."/>
            <person name="Deng C."/>
            <person name="Wang Y.Y."/>
            <person name="Barron L."/>
            <person name="Manako K."/>
            <person name="Bowen J."/>
            <person name="Foster T.M."/>
            <person name="Erridge Z.A."/>
            <person name="Tiffin H."/>
            <person name="Waite C.N."/>
            <person name="Davies K.M."/>
            <person name="Grierson E.P."/>
            <person name="Laing W.A."/>
            <person name="Kirk R."/>
            <person name="Chen X."/>
            <person name="Wood M."/>
            <person name="Montefiori M."/>
            <person name="Brummell D.A."/>
            <person name="Schwinn K.E."/>
            <person name="Catanach A."/>
            <person name="Fullerton C."/>
            <person name="Li D."/>
            <person name="Meiyalaghan S."/>
            <person name="Nieuwenhuizen N."/>
            <person name="Read N."/>
            <person name="Prakash R."/>
            <person name="Hunter D."/>
            <person name="Zhang H."/>
            <person name="McKenzie M."/>
            <person name="Knabel M."/>
            <person name="Harris A."/>
            <person name="Allan A.C."/>
            <person name="Gleave A."/>
            <person name="Chen A."/>
            <person name="Janssen B.J."/>
            <person name="Plunkett B."/>
            <person name="Ampomah-Dwamena C."/>
            <person name="Voogd C."/>
            <person name="Leif D."/>
            <person name="Lafferty D."/>
            <person name="Souleyre E.J.F."/>
            <person name="Varkonyi-Gasic E."/>
            <person name="Gambi F."/>
            <person name="Hanley J."/>
            <person name="Yao J.L."/>
            <person name="Cheung J."/>
            <person name="David K.M."/>
            <person name="Warren B."/>
            <person name="Marsh K."/>
            <person name="Snowden K.C."/>
            <person name="Lin-Wang K."/>
            <person name="Brian L."/>
            <person name="Martinez-Sanchez M."/>
            <person name="Wang M."/>
            <person name="Ileperuma N."/>
            <person name="Macnee N."/>
            <person name="Campin R."/>
            <person name="McAtee P."/>
            <person name="Drummond R.S.M."/>
            <person name="Espley R.V."/>
            <person name="Ireland H.S."/>
            <person name="Wu R."/>
            <person name="Atkinson R.G."/>
            <person name="Karunairetnam S."/>
            <person name="Bulley S."/>
            <person name="Chunkath S."/>
            <person name="Hanley Z."/>
            <person name="Storey R."/>
            <person name="Thrimawithana A.H."/>
            <person name="Thomson S."/>
            <person name="David C."/>
            <person name="Testolin R."/>
            <person name="Huang H."/>
            <person name="Hellens R.P."/>
            <person name="Schaffer R.J."/>
        </authorList>
    </citation>
    <scope>NUCLEOTIDE SEQUENCE [LARGE SCALE GENOMIC DNA]</scope>
    <source>
        <strain evidence="3">cv. Red5</strain>
    </source>
</reference>
<protein>
    <submittedName>
        <fullName evidence="2">Auxin-responsive protein</fullName>
    </submittedName>
</protein>
<name>A0A2R6QNK5_ACTCC</name>
<dbReference type="InParanoid" id="A0A2R6QNK5"/>
<proteinExistence type="inferred from homology"/>
<evidence type="ECO:0000313" key="2">
    <source>
        <dbReference type="EMBL" id="PSS11506.1"/>
    </source>
</evidence>
<dbReference type="STRING" id="1590841.A0A2R6QNK5"/>
<dbReference type="InterPro" id="IPR003676">
    <property type="entry name" value="SAUR_fam"/>
</dbReference>